<gene>
    <name evidence="2" type="ORF">G6F64_007258</name>
</gene>
<keyword evidence="3" id="KW-1185">Reference proteome</keyword>
<evidence type="ECO:0008006" key="4">
    <source>
        <dbReference type="Google" id="ProtNLM"/>
    </source>
</evidence>
<dbReference type="Proteomes" id="UP000716291">
    <property type="component" value="Unassembled WGS sequence"/>
</dbReference>
<keyword evidence="1" id="KW-1133">Transmembrane helix</keyword>
<sequence length="276" mass="31591">MHSAANCPLGSMAWITVNEKNKVIHVTEEMEQILGYNPLDQSLDTLWTYQHKNYVTLQSNGRTLFLCTHHQGKNKIFVCLDTTSPSHLQQPEDVSILRLSMYGTVETAFSSQSSLSCTSWIGQPVMRYIHSDDVGTFCAGLSKATRFSCLVQFSVRLQEGLEWFEWTVMSIENGQQLICFIKPSGYTHQTTFSFPCSPGVYPIITQAQQKFWKALEDGMTWAIHHLAYSLLLLVQSVLNLLCYKKKLEYLIKQRSKIDLMFPVISYSSLLQYVTRF</sequence>
<evidence type="ECO:0000313" key="3">
    <source>
        <dbReference type="Proteomes" id="UP000716291"/>
    </source>
</evidence>
<organism evidence="2 3">
    <name type="scientific">Rhizopus oryzae</name>
    <name type="common">Mucormycosis agent</name>
    <name type="synonym">Rhizopus arrhizus var. delemar</name>
    <dbReference type="NCBI Taxonomy" id="64495"/>
    <lineage>
        <taxon>Eukaryota</taxon>
        <taxon>Fungi</taxon>
        <taxon>Fungi incertae sedis</taxon>
        <taxon>Mucoromycota</taxon>
        <taxon>Mucoromycotina</taxon>
        <taxon>Mucoromycetes</taxon>
        <taxon>Mucorales</taxon>
        <taxon>Mucorineae</taxon>
        <taxon>Rhizopodaceae</taxon>
        <taxon>Rhizopus</taxon>
    </lineage>
</organism>
<dbReference type="EMBL" id="JAANQT010001049">
    <property type="protein sequence ID" value="KAG1306875.1"/>
    <property type="molecule type" value="Genomic_DNA"/>
</dbReference>
<proteinExistence type="predicted"/>
<keyword evidence="1" id="KW-0472">Membrane</keyword>
<name>A0A9P6X7B0_RHIOR</name>
<evidence type="ECO:0000256" key="1">
    <source>
        <dbReference type="SAM" id="Phobius"/>
    </source>
</evidence>
<protein>
    <recommendedName>
        <fullName evidence="4">PAS domain-containing protein</fullName>
    </recommendedName>
</protein>
<evidence type="ECO:0000313" key="2">
    <source>
        <dbReference type="EMBL" id="KAG1306875.1"/>
    </source>
</evidence>
<dbReference type="AlphaFoldDB" id="A0A9P6X7B0"/>
<comment type="caution">
    <text evidence="2">The sequence shown here is derived from an EMBL/GenBank/DDBJ whole genome shotgun (WGS) entry which is preliminary data.</text>
</comment>
<reference evidence="2" key="1">
    <citation type="journal article" date="2020" name="Microb. Genom.">
        <title>Genetic diversity of clinical and environmental Mucorales isolates obtained from an investigation of mucormycosis cases among solid organ transplant recipients.</title>
        <authorList>
            <person name="Nguyen M.H."/>
            <person name="Kaul D."/>
            <person name="Muto C."/>
            <person name="Cheng S.J."/>
            <person name="Richter R.A."/>
            <person name="Bruno V.M."/>
            <person name="Liu G."/>
            <person name="Beyhan S."/>
            <person name="Sundermann A.J."/>
            <person name="Mounaud S."/>
            <person name="Pasculle A.W."/>
            <person name="Nierman W.C."/>
            <person name="Driscoll E."/>
            <person name="Cumbie R."/>
            <person name="Clancy C.J."/>
            <person name="Dupont C.L."/>
        </authorList>
    </citation>
    <scope>NUCLEOTIDE SEQUENCE</scope>
    <source>
        <strain evidence="2">GL11</strain>
    </source>
</reference>
<keyword evidence="1" id="KW-0812">Transmembrane</keyword>
<accession>A0A9P6X7B0</accession>
<feature type="transmembrane region" description="Helical" evidence="1">
    <location>
        <begin position="221"/>
        <end position="243"/>
    </location>
</feature>